<dbReference type="GO" id="GO:0004833">
    <property type="term" value="F:L-tryptophan 2,3-dioxygenase activity"/>
    <property type="evidence" value="ECO:0007669"/>
    <property type="project" value="UniProtKB-UniRule"/>
</dbReference>
<comment type="catalytic activity">
    <reaction evidence="8 9">
        <text>L-tryptophan + O2 = N-formyl-L-kynurenine</text>
        <dbReference type="Rhea" id="RHEA:24536"/>
        <dbReference type="ChEBI" id="CHEBI:15379"/>
        <dbReference type="ChEBI" id="CHEBI:57912"/>
        <dbReference type="ChEBI" id="CHEBI:58629"/>
        <dbReference type="EC" id="1.13.11.11"/>
    </reaction>
</comment>
<keyword evidence="3 9" id="KW-0479">Metal-binding</keyword>
<feature type="binding site" evidence="9">
    <location>
        <begin position="39"/>
        <end position="43"/>
    </location>
    <ligand>
        <name>substrate</name>
    </ligand>
</feature>
<feature type="binding site" evidence="9">
    <location>
        <position position="101"/>
    </location>
    <ligand>
        <name>substrate</name>
    </ligand>
</feature>
<dbReference type="UniPathway" id="UPA00333">
    <property type="reaction ID" value="UER00453"/>
</dbReference>
<comment type="similarity">
    <text evidence="9">Belongs to the tryptophan 2,3-dioxygenase family.</text>
</comment>
<comment type="subunit">
    <text evidence="1 9">Homotetramer.</text>
</comment>
<evidence type="ECO:0000256" key="6">
    <source>
        <dbReference type="ARBA" id="ARBA00023004"/>
    </source>
</evidence>
<dbReference type="SUPFAM" id="SSF140959">
    <property type="entry name" value="Indolic compounds 2,3-dioxygenase-like"/>
    <property type="match status" value="1"/>
</dbReference>
<evidence type="ECO:0000256" key="4">
    <source>
        <dbReference type="ARBA" id="ARBA00022964"/>
    </source>
</evidence>
<organism evidence="10 11">
    <name type="scientific">Parasphingorhabdus halotolerans</name>
    <dbReference type="NCBI Taxonomy" id="2725558"/>
    <lineage>
        <taxon>Bacteria</taxon>
        <taxon>Pseudomonadati</taxon>
        <taxon>Pseudomonadota</taxon>
        <taxon>Alphaproteobacteria</taxon>
        <taxon>Sphingomonadales</taxon>
        <taxon>Sphingomonadaceae</taxon>
        <taxon>Parasphingorhabdus</taxon>
    </lineage>
</organism>
<proteinExistence type="inferred from homology"/>
<evidence type="ECO:0000256" key="7">
    <source>
        <dbReference type="ARBA" id="ARBA00023079"/>
    </source>
</evidence>
<accession>A0A6H2DKK4</accession>
<evidence type="ECO:0000256" key="1">
    <source>
        <dbReference type="ARBA" id="ARBA00011881"/>
    </source>
</evidence>
<dbReference type="InterPro" id="IPR004981">
    <property type="entry name" value="Trp_2_3_dOase"/>
</dbReference>
<feature type="binding site" description="axial binding residue" evidence="9">
    <location>
        <position position="228"/>
    </location>
    <ligand>
        <name>heme</name>
        <dbReference type="ChEBI" id="CHEBI:30413"/>
    </ligand>
    <ligandPart>
        <name>Fe</name>
        <dbReference type="ChEBI" id="CHEBI:18248"/>
    </ligandPart>
</feature>
<comment type="cofactor">
    <cofactor evidence="9">
        <name>heme</name>
        <dbReference type="ChEBI" id="CHEBI:30413"/>
    </cofactor>
    <text evidence="9">Binds 1 heme group per subunit.</text>
</comment>
<dbReference type="Proteomes" id="UP000501600">
    <property type="component" value="Chromosome"/>
</dbReference>
<dbReference type="AlphaFoldDB" id="A0A6H2DKK4"/>
<dbReference type="EC" id="1.13.11.11" evidence="9"/>
<protein>
    <recommendedName>
        <fullName evidence="9">Tryptophan 2,3-dioxygenase</fullName>
        <shortName evidence="9">TDO</shortName>
        <ecNumber evidence="9">1.13.11.11</ecNumber>
    </recommendedName>
    <alternativeName>
        <fullName evidence="9">Tryptamin 2,3-dioxygenase</fullName>
    </alternativeName>
    <alternativeName>
        <fullName evidence="9">Tryptophan oxygenase</fullName>
        <shortName evidence="9">TO</shortName>
        <shortName evidence="9">TRPO</shortName>
    </alternativeName>
    <alternativeName>
        <fullName evidence="9">Tryptophan pyrrolase</fullName>
    </alternativeName>
    <alternativeName>
        <fullName evidence="9">Tryptophanase</fullName>
    </alternativeName>
</protein>
<keyword evidence="6 9" id="KW-0408">Iron</keyword>
<keyword evidence="7 9" id="KW-0823">Tryptophan catabolism</keyword>
<dbReference type="FunFam" id="1.20.58.480:FF:000001">
    <property type="entry name" value="Tryptophan 2,3-dioxygenase"/>
    <property type="match status" value="1"/>
</dbReference>
<dbReference type="HAMAP" id="MF_01972">
    <property type="entry name" value="T23O"/>
    <property type="match status" value="1"/>
</dbReference>
<feature type="binding site" evidence="9">
    <location>
        <position position="105"/>
    </location>
    <ligand>
        <name>substrate</name>
    </ligand>
</feature>
<dbReference type="EMBL" id="CP051217">
    <property type="protein sequence ID" value="QJB68920.1"/>
    <property type="molecule type" value="Genomic_DNA"/>
</dbReference>
<dbReference type="GO" id="GO:0020037">
    <property type="term" value="F:heme binding"/>
    <property type="evidence" value="ECO:0007669"/>
    <property type="project" value="UniProtKB-UniRule"/>
</dbReference>
<dbReference type="Gene3D" id="1.20.58.480">
    <property type="match status" value="1"/>
</dbReference>
<evidence type="ECO:0000313" key="11">
    <source>
        <dbReference type="Proteomes" id="UP000501600"/>
    </source>
</evidence>
<comment type="function">
    <text evidence="9">Heme-dependent dioxygenase that catalyzes the oxidative cleavage of the L-tryptophan (L-Trp) pyrrole ring and converts L-tryptophan to N-formyl-L-kynurenine. Catalyzes the oxidative cleavage of the indole moiety.</text>
</comment>
<sequence>MTEKAPMTYARYLALDTLLSAQHPRSEQDAPELDDEMLFIIIHQTKELWLKQIIRELHLAKQKVASDALVPAYKALARVSRIQAVMTLSWDVLSTMTPSDYTRFRHVLGPSSGFQSDQFRTVEYLLGLKDKGFLRYQDDRPEAQAAMQNALNGPSVWDDAIAALARKGFDIPASLLERDFSEAYVPYTEVEDAFLAVYRDPEQYWELYQLAEKLVDLDDAMATWRHKHVLTVERIIGGKMGTGGTAGVSYLQSTLSKRAFPELWSVRTQL</sequence>
<dbReference type="InterPro" id="IPR037217">
    <property type="entry name" value="Trp/Indoleamine_2_3_dOase-like"/>
</dbReference>
<keyword evidence="4 9" id="KW-0223">Dioxygenase</keyword>
<feature type="binding site" evidence="9">
    <location>
        <position position="242"/>
    </location>
    <ligand>
        <name>substrate</name>
    </ligand>
</feature>
<evidence type="ECO:0000256" key="8">
    <source>
        <dbReference type="ARBA" id="ARBA00050412"/>
    </source>
</evidence>
<evidence type="ECO:0000256" key="2">
    <source>
        <dbReference type="ARBA" id="ARBA00022617"/>
    </source>
</evidence>
<gene>
    <name evidence="9" type="primary">kynA</name>
    <name evidence="10" type="ORF">HF685_06220</name>
</gene>
<dbReference type="Pfam" id="PF03301">
    <property type="entry name" value="Trp_dioxygenase"/>
    <property type="match status" value="2"/>
</dbReference>
<evidence type="ECO:0000256" key="5">
    <source>
        <dbReference type="ARBA" id="ARBA00023002"/>
    </source>
</evidence>
<dbReference type="PANTHER" id="PTHR10138">
    <property type="entry name" value="TRYPTOPHAN 2,3-DIOXYGENASE"/>
    <property type="match status" value="1"/>
</dbReference>
<name>A0A6H2DKK4_9SPHN</name>
<dbReference type="KEGG" id="phao:HF685_06220"/>
<keyword evidence="11" id="KW-1185">Reference proteome</keyword>
<dbReference type="GO" id="GO:0019442">
    <property type="term" value="P:L-tryptophan catabolic process to acetyl-CoA"/>
    <property type="evidence" value="ECO:0007669"/>
    <property type="project" value="TreeGrafter"/>
</dbReference>
<evidence type="ECO:0000256" key="3">
    <source>
        <dbReference type="ARBA" id="ARBA00022723"/>
    </source>
</evidence>
<reference evidence="10 11" key="1">
    <citation type="submission" date="2020-04" db="EMBL/GenBank/DDBJ databases">
        <title>Genome sequence for Sphingorhabdus sp. strain M1.</title>
        <authorList>
            <person name="Park S.-J."/>
        </authorList>
    </citation>
    <scope>NUCLEOTIDE SEQUENCE [LARGE SCALE GENOMIC DNA]</scope>
    <source>
        <strain evidence="10 11">JK6</strain>
    </source>
</reference>
<dbReference type="GO" id="GO:0019441">
    <property type="term" value="P:L-tryptophan catabolic process to kynurenine"/>
    <property type="evidence" value="ECO:0007669"/>
    <property type="project" value="UniProtKB-UniRule"/>
</dbReference>
<dbReference type="PANTHER" id="PTHR10138:SF0">
    <property type="entry name" value="TRYPTOPHAN 2,3-DIOXYGENASE"/>
    <property type="match status" value="1"/>
</dbReference>
<keyword evidence="2 9" id="KW-0349">Heme</keyword>
<dbReference type="GO" id="GO:0046872">
    <property type="term" value="F:metal ion binding"/>
    <property type="evidence" value="ECO:0007669"/>
    <property type="project" value="UniProtKB-KW"/>
</dbReference>
<comment type="pathway">
    <text evidence="9">Amino-acid degradation; L-tryptophan degradation via kynurenine pathway; L-kynurenine from L-tryptophan: step 1/2.</text>
</comment>
<evidence type="ECO:0000313" key="10">
    <source>
        <dbReference type="EMBL" id="QJB68920.1"/>
    </source>
</evidence>
<keyword evidence="5 9" id="KW-0560">Oxidoreductase</keyword>
<evidence type="ECO:0000256" key="9">
    <source>
        <dbReference type="HAMAP-Rule" id="MF_01972"/>
    </source>
</evidence>